<proteinExistence type="predicted"/>
<dbReference type="InterPro" id="IPR036249">
    <property type="entry name" value="Thioredoxin-like_sf"/>
</dbReference>
<dbReference type="Pfam" id="PF11009">
    <property type="entry name" value="BrxC"/>
    <property type="match status" value="1"/>
</dbReference>
<dbReference type="AlphaFoldDB" id="A0A937F8N8"/>
<sequence>MKWNKIDNQDQINNIKEESKEQMVMLFKHSTTCPISSMALNRLERSWQDDDAQVIKPYFLDLLKYRSISNEIADTFGVQHESPQVILIKEGEAVYNNSHMGINYSEIIDQAKS</sequence>
<comment type="caution">
    <text evidence="1">The sequence shown here is derived from an EMBL/GenBank/DDBJ whole genome shotgun (WGS) entry which is preliminary data.</text>
</comment>
<dbReference type="EMBL" id="JAESIY010000006">
    <property type="protein sequence ID" value="MBL3657052.1"/>
    <property type="molecule type" value="Genomic_DNA"/>
</dbReference>
<protein>
    <submittedName>
        <fullName evidence="1">Bacillithiol system redox-active protein YtxJ</fullName>
    </submittedName>
</protein>
<reference evidence="1" key="1">
    <citation type="submission" date="2021-01" db="EMBL/GenBank/DDBJ databases">
        <title>Fulvivirga kasyanovii gen. nov., sp nov., a novel member of the phylum Bacteroidetes isolated from seawater in a mussel farm.</title>
        <authorList>
            <person name="Zhao L.-H."/>
            <person name="Wang Z.-J."/>
        </authorList>
    </citation>
    <scope>NUCLEOTIDE SEQUENCE</scope>
    <source>
        <strain evidence="1">2943</strain>
    </source>
</reference>
<dbReference type="NCBIfam" id="TIGR04019">
    <property type="entry name" value="B_thiol_YtxJ"/>
    <property type="match status" value="1"/>
</dbReference>
<organism evidence="1 2">
    <name type="scientific">Fulvivirga sediminis</name>
    <dbReference type="NCBI Taxonomy" id="2803949"/>
    <lineage>
        <taxon>Bacteria</taxon>
        <taxon>Pseudomonadati</taxon>
        <taxon>Bacteroidota</taxon>
        <taxon>Cytophagia</taxon>
        <taxon>Cytophagales</taxon>
        <taxon>Fulvivirgaceae</taxon>
        <taxon>Fulvivirga</taxon>
    </lineage>
</organism>
<evidence type="ECO:0000313" key="1">
    <source>
        <dbReference type="EMBL" id="MBL3657052.1"/>
    </source>
</evidence>
<dbReference type="Proteomes" id="UP000659388">
    <property type="component" value="Unassembled WGS sequence"/>
</dbReference>
<accession>A0A937F8N8</accession>
<dbReference type="InterPro" id="IPR022551">
    <property type="entry name" value="BrxC"/>
</dbReference>
<dbReference type="Gene3D" id="3.40.30.10">
    <property type="entry name" value="Glutaredoxin"/>
    <property type="match status" value="1"/>
</dbReference>
<gene>
    <name evidence="1" type="primary">ytxJ</name>
    <name evidence="1" type="ORF">JL102_12975</name>
</gene>
<name>A0A937F8N8_9BACT</name>
<dbReference type="RefSeq" id="WP_202244843.1">
    <property type="nucleotide sequence ID" value="NZ_JAESIY010000006.1"/>
</dbReference>
<evidence type="ECO:0000313" key="2">
    <source>
        <dbReference type="Proteomes" id="UP000659388"/>
    </source>
</evidence>
<dbReference type="SUPFAM" id="SSF52833">
    <property type="entry name" value="Thioredoxin-like"/>
    <property type="match status" value="1"/>
</dbReference>
<keyword evidence="2" id="KW-1185">Reference proteome</keyword>